<organism evidence="29 30">
    <name type="scientific">Papio anubis</name>
    <name type="common">Olive baboon</name>
    <dbReference type="NCBI Taxonomy" id="9555"/>
    <lineage>
        <taxon>Eukaryota</taxon>
        <taxon>Metazoa</taxon>
        <taxon>Chordata</taxon>
        <taxon>Craniata</taxon>
        <taxon>Vertebrata</taxon>
        <taxon>Euteleostomi</taxon>
        <taxon>Mammalia</taxon>
        <taxon>Eutheria</taxon>
        <taxon>Euarchontoglires</taxon>
        <taxon>Primates</taxon>
        <taxon>Haplorrhini</taxon>
        <taxon>Catarrhini</taxon>
        <taxon>Cercopithecidae</taxon>
        <taxon>Cercopithecinae</taxon>
        <taxon>Papio</taxon>
    </lineage>
</organism>
<keyword evidence="11" id="KW-0677">Repeat</keyword>
<reference evidence="29 30" key="1">
    <citation type="submission" date="2012-03" db="EMBL/GenBank/DDBJ databases">
        <title>Whole Genome Assembly of Papio anubis.</title>
        <authorList>
            <person name="Liu Y.L."/>
            <person name="Abraham K.A."/>
            <person name="Akbar H.A."/>
            <person name="Ali S.A."/>
            <person name="Anosike U.A."/>
            <person name="Aqrawi P.A."/>
            <person name="Arias F.A."/>
            <person name="Attaway T.A."/>
            <person name="Awwad R.A."/>
            <person name="Babu C.B."/>
            <person name="Bandaranaike D.B."/>
            <person name="Battles P.B."/>
            <person name="Bell A.B."/>
            <person name="Beltran B.B."/>
            <person name="Berhane-Mersha D.B."/>
            <person name="Bess C.B."/>
            <person name="Bickham C.B."/>
            <person name="Bolden T.B."/>
            <person name="Carter K.C."/>
            <person name="Chau D.C."/>
            <person name="Chavez A.C."/>
            <person name="Clerc-Blankenburg K.C."/>
            <person name="Coyle M.C."/>
            <person name="Dao M.D."/>
            <person name="Davila M.L.D."/>
            <person name="Davy-Carroll L.D."/>
            <person name="Denson S.D."/>
            <person name="Dinh H.D."/>
            <person name="Fernandez S.F."/>
            <person name="Fernando P.F."/>
            <person name="Forbes L.F."/>
            <person name="Francis C.F."/>
            <person name="Francisco L.F."/>
            <person name="Fu Q.F."/>
            <person name="Garcia-Iii R.G."/>
            <person name="Garrett T.G."/>
            <person name="Gross S.G."/>
            <person name="Gubbala S.G."/>
            <person name="Hirani K.H."/>
            <person name="Hogues M.H."/>
            <person name="Hollins B.H."/>
            <person name="Jackson L.J."/>
            <person name="Javaid M.J."/>
            <person name="Jhangiani S.J."/>
            <person name="Johnson A.J."/>
            <person name="Johnson B.J."/>
            <person name="Jones J.J."/>
            <person name="Joshi V.J."/>
            <person name="Kalu J.K."/>
            <person name="Khan N.K."/>
            <person name="Korchina V.K."/>
            <person name="Kovar C.K."/>
            <person name="Lago L.L."/>
            <person name="Lara F.L."/>
            <person name="Le T.-K.L."/>
            <person name="Lee S.L."/>
            <person name="Legall-Iii F.L."/>
            <person name="Lemon S.L."/>
            <person name="Liu J.L."/>
            <person name="Liu Y.-S.L."/>
            <person name="Liyanage D.L."/>
            <person name="Lopez J.L."/>
            <person name="Lorensuhewa L.L."/>
            <person name="Mata R.M."/>
            <person name="Mathew T.M."/>
            <person name="Mercado C.M."/>
            <person name="Mercado I.M."/>
            <person name="Morales K.M."/>
            <person name="Morgan M.M."/>
            <person name="Munidasa M.M."/>
            <person name="Ngo D.N."/>
            <person name="Nguyen L.N."/>
            <person name="Nguyen T.N."/>
            <person name="Nguyen N.N."/>
            <person name="Obregon M.O."/>
            <person name="Okwuonu G.O."/>
            <person name="Ongeri F.O."/>
            <person name="Onwere C.O."/>
            <person name="Osifeso I.O."/>
            <person name="Parra A.P."/>
            <person name="Patil S.P."/>
            <person name="Perez A.P."/>
            <person name="Perez Y.P."/>
            <person name="Pham C.P."/>
            <person name="Pu L.-L.P."/>
            <person name="Puazo M.P."/>
            <person name="Quiroz J.Q."/>
            <person name="Rouhana J.R."/>
            <person name="Ruiz M.R."/>
            <person name="Ruiz S.-J.R."/>
            <person name="Saada N.S."/>
            <person name="Santibanez J.S."/>
            <person name="Scheel M.S."/>
            <person name="Schneider B.S."/>
            <person name="Simmons D.S."/>
            <person name="Sisson I.S."/>
            <person name="Tang L.-Y.T."/>
            <person name="Thornton R.T."/>
            <person name="Tisius J.T."/>
            <person name="Toledanes G.T."/>
            <person name="Trejos Z.T."/>
            <person name="Usmani K.U."/>
            <person name="Varghese R.V."/>
            <person name="Vattathil S.V."/>
            <person name="Vee V.V."/>
            <person name="Walker D.W."/>
            <person name="Weissenberger G.W."/>
            <person name="White C.W."/>
            <person name="Williams A.W."/>
            <person name="Woodworth J.W."/>
            <person name="Wright R.W."/>
            <person name="Zhu Y.Z."/>
            <person name="Han Y.H."/>
            <person name="Newsham I.N."/>
            <person name="Nazareth L.N."/>
            <person name="Worley K.W."/>
            <person name="Muzny D.M."/>
            <person name="Rogers J.R."/>
            <person name="Gibbs R.G."/>
        </authorList>
    </citation>
    <scope>NUCLEOTIDE SEQUENCE [LARGE SCALE GENOMIC DNA]</scope>
</reference>
<keyword evidence="18 26" id="KW-0472">Membrane</keyword>
<comment type="subunit">
    <text evidence="25">Homodimer. Can form trans-heterodimers with NECTIN3. Interacts with EPB41L1, DLG3, PALS2 and CASK.</text>
</comment>
<reference evidence="29" key="2">
    <citation type="submission" date="2025-08" db="UniProtKB">
        <authorList>
            <consortium name="Ensembl"/>
        </authorList>
    </citation>
    <scope>IDENTIFICATION</scope>
</reference>
<evidence type="ECO:0000313" key="30">
    <source>
        <dbReference type="Proteomes" id="UP000028761"/>
    </source>
</evidence>
<evidence type="ECO:0000313" key="29">
    <source>
        <dbReference type="Ensembl" id="ENSPANP00000030111.2"/>
    </source>
</evidence>
<feature type="signal peptide" evidence="27">
    <location>
        <begin position="1"/>
        <end position="22"/>
    </location>
</feature>
<keyword evidence="8" id="KW-0597">Phosphoprotein</keyword>
<evidence type="ECO:0000256" key="5">
    <source>
        <dbReference type="ARBA" id="ARBA00008790"/>
    </source>
</evidence>
<dbReference type="AlphaFoldDB" id="A0A2I3M2Z8"/>
<dbReference type="GeneTree" id="ENSGT00940000159779"/>
<dbReference type="GO" id="GO:0070161">
    <property type="term" value="C:anchoring junction"/>
    <property type="evidence" value="ECO:0007669"/>
    <property type="project" value="UniProtKB-SubCell"/>
</dbReference>
<dbReference type="GO" id="GO:0055037">
    <property type="term" value="C:recycling endosome"/>
    <property type="evidence" value="ECO:0007669"/>
    <property type="project" value="UniProtKB-SubCell"/>
</dbReference>
<keyword evidence="10 27" id="KW-0732">Signal</keyword>
<dbReference type="Ensembl" id="ENSPANT00000035056.2">
    <property type="protein sequence ID" value="ENSPANP00000030111.2"/>
    <property type="gene ID" value="ENSPANG00000019563.3"/>
</dbReference>
<dbReference type="InterPro" id="IPR013106">
    <property type="entry name" value="Ig_V-set"/>
</dbReference>
<comment type="subcellular location">
    <subcellularLocation>
        <location evidence="3">Cell junction</location>
    </subcellularLocation>
    <subcellularLocation>
        <location evidence="2">Cell membrane</location>
        <topology evidence="2">Single-pass type I membrane protein</topology>
    </subcellularLocation>
    <subcellularLocation>
        <location evidence="26">Early endosome</location>
    </subcellularLocation>
    <subcellularLocation>
        <location evidence="1 26">Membrane</location>
        <topology evidence="1 26">Multi-pass membrane protein</topology>
    </subcellularLocation>
    <subcellularLocation>
        <location evidence="26">Recycling endosome</location>
    </subcellularLocation>
</comment>
<dbReference type="SUPFAM" id="SSF48726">
    <property type="entry name" value="Immunoglobulin"/>
    <property type="match status" value="3"/>
</dbReference>
<keyword evidence="23" id="KW-0393">Immunoglobulin domain</keyword>
<evidence type="ECO:0000256" key="11">
    <source>
        <dbReference type="ARBA" id="ARBA00022737"/>
    </source>
</evidence>
<evidence type="ECO:0000256" key="18">
    <source>
        <dbReference type="ARBA" id="ARBA00023136"/>
    </source>
</evidence>
<dbReference type="SMART" id="SM00409">
    <property type="entry name" value="IG"/>
    <property type="match status" value="3"/>
</dbReference>
<dbReference type="GO" id="GO:0019957">
    <property type="term" value="F:C-C chemokine binding"/>
    <property type="evidence" value="ECO:0007669"/>
    <property type="project" value="TreeGrafter"/>
</dbReference>
<dbReference type="InterPro" id="IPR003599">
    <property type="entry name" value="Ig_sub"/>
</dbReference>
<feature type="transmembrane region" description="Helical" evidence="26">
    <location>
        <begin position="361"/>
        <end position="388"/>
    </location>
</feature>
<dbReference type="GO" id="GO:0006954">
    <property type="term" value="P:inflammatory response"/>
    <property type="evidence" value="ECO:0007669"/>
    <property type="project" value="UniProtKB-UniRule"/>
</dbReference>
<keyword evidence="7" id="KW-1003">Cell membrane</keyword>
<dbReference type="PROSITE" id="PS50835">
    <property type="entry name" value="IG_LIKE"/>
    <property type="match status" value="3"/>
</dbReference>
<name>A0A2I3M2Z8_PAPAN</name>
<evidence type="ECO:0000256" key="6">
    <source>
        <dbReference type="ARBA" id="ARBA00015484"/>
    </source>
</evidence>
<dbReference type="Gene3D" id="2.60.40.10">
    <property type="entry name" value="Immunoglobulins"/>
    <property type="match status" value="3"/>
</dbReference>
<evidence type="ECO:0000256" key="26">
    <source>
        <dbReference type="RuleBase" id="RU368070"/>
    </source>
</evidence>
<comment type="function">
    <text evidence="26">Atypical chemokine receptor that controls chemokine levels and localization via high-affinity chemokine binding that is uncoupled from classic ligand-driven signal transduction cascades, resulting instead in chemokine sequestration, degradation, or transcytosis. Also known as interceptor (internalizing receptor) or chemokine-scavenging receptor or chemokine decoy receptor. Has a promiscuous chemokine-binding profile, interacting with inflammatory chemokines of both the CXC and the CC subfamilies but not with homeostatic chemokines. Acts as a receptor for chemokines including CCL2, CCL5, CCL7, CCL11, CCL13, CCL14, CCL17, CXCL5, CXCL6, IL8/CXCL8, CXCL11, GRO, RANTES, MCP-1 and TARC. May regulate chemokine bioavailability and, consequently, leukocyte recruitment through two distinct mechanisms: when expressed in endothelial cells, it sustains the abluminal to luminal transcytosis of tissue-derived chemokines and their subsequent presentation to circulating leukocytes; when expressed in erythrocytes, serves as blood reservoir of cognate chemokines but also as a chemokine sink, buffering potential surges in plasma chemokine levels.</text>
</comment>
<keyword evidence="20 26" id="KW-0675">Receptor</keyword>
<feature type="transmembrane region" description="Helical" evidence="26">
    <location>
        <begin position="580"/>
        <end position="603"/>
    </location>
</feature>
<dbReference type="CDD" id="cd15010">
    <property type="entry name" value="7tmA_ACKR1_DARC"/>
    <property type="match status" value="1"/>
</dbReference>
<dbReference type="Proteomes" id="UP000028761">
    <property type="component" value="Chromosome 1"/>
</dbReference>
<keyword evidence="16 26" id="KW-1133">Transmembrane helix</keyword>
<evidence type="ECO:0000256" key="21">
    <source>
        <dbReference type="ARBA" id="ARBA00023180"/>
    </source>
</evidence>
<feature type="transmembrane region" description="Helical" evidence="26">
    <location>
        <begin position="692"/>
        <end position="714"/>
    </location>
</feature>
<dbReference type="CDD" id="cd05882">
    <property type="entry name" value="IgV_1_Necl-1"/>
    <property type="match status" value="1"/>
</dbReference>
<evidence type="ECO:0000256" key="4">
    <source>
        <dbReference type="ARBA" id="ARBA00007810"/>
    </source>
</evidence>
<dbReference type="GO" id="GO:0070098">
    <property type="term" value="P:chemokine-mediated signaling pathway"/>
    <property type="evidence" value="ECO:0007669"/>
    <property type="project" value="UniProtKB-UniRule"/>
</dbReference>
<dbReference type="PANTHER" id="PTHR14181">
    <property type="entry name" value="DUFFY ANTIGEN/CHEMOKINE RECEPTOR"/>
    <property type="match status" value="1"/>
</dbReference>
<evidence type="ECO:0000256" key="14">
    <source>
        <dbReference type="ARBA" id="ARBA00022889"/>
    </source>
</evidence>
<evidence type="ECO:0000256" key="12">
    <source>
        <dbReference type="ARBA" id="ARBA00022753"/>
    </source>
</evidence>
<comment type="similarity">
    <text evidence="5 26">Belongs to the G-protein coupled receptor 1 family. Atypical chemokine receptor subfamily.</text>
</comment>
<keyword evidence="21" id="KW-0325">Glycoprotein</keyword>
<evidence type="ECO:0000256" key="2">
    <source>
        <dbReference type="ARBA" id="ARBA00004251"/>
    </source>
</evidence>
<dbReference type="FunFam" id="2.60.40.10:FF:000894">
    <property type="entry name" value="cell adhesion molecule 3 isoform X1"/>
    <property type="match status" value="1"/>
</dbReference>
<evidence type="ECO:0000256" key="19">
    <source>
        <dbReference type="ARBA" id="ARBA00023157"/>
    </source>
</evidence>
<evidence type="ECO:0000256" key="20">
    <source>
        <dbReference type="ARBA" id="ARBA00023170"/>
    </source>
</evidence>
<keyword evidence="9 26" id="KW-0812">Transmembrane</keyword>
<evidence type="ECO:0000256" key="17">
    <source>
        <dbReference type="ARBA" id="ARBA00023040"/>
    </source>
</evidence>
<dbReference type="FunFam" id="1.20.1070.10:FF:000266">
    <property type="entry name" value="Atypical chemokine receptor 1"/>
    <property type="match status" value="1"/>
</dbReference>
<reference evidence="29" key="3">
    <citation type="submission" date="2025-09" db="UniProtKB">
        <authorList>
            <consortium name="Ensembl"/>
        </authorList>
    </citation>
    <scope>IDENTIFICATION</scope>
</reference>
<feature type="transmembrane region" description="Helical" evidence="26">
    <location>
        <begin position="653"/>
        <end position="672"/>
    </location>
</feature>
<dbReference type="GO" id="GO:0007155">
    <property type="term" value="P:cell adhesion"/>
    <property type="evidence" value="ECO:0007669"/>
    <property type="project" value="UniProtKB-KW"/>
</dbReference>
<protein>
    <recommendedName>
        <fullName evidence="6 26">Atypical chemokine receptor 1</fullName>
    </recommendedName>
    <alternativeName>
        <fullName evidence="26">Duffy antigen/chemokine receptor</fullName>
    </alternativeName>
</protein>
<comment type="caution">
    <text evidence="26">Lacks conserved residue(s) required for the propagation of feature annotation.</text>
</comment>
<evidence type="ECO:0000259" key="28">
    <source>
        <dbReference type="PROSITE" id="PS50835"/>
    </source>
</evidence>
<evidence type="ECO:0000256" key="27">
    <source>
        <dbReference type="SAM" id="SignalP"/>
    </source>
</evidence>
<feature type="chain" id="PRO_5035288232" description="Atypical chemokine receptor 1" evidence="27">
    <location>
        <begin position="23"/>
        <end position="743"/>
    </location>
</feature>
<evidence type="ECO:0000256" key="13">
    <source>
        <dbReference type="ARBA" id="ARBA00022837"/>
    </source>
</evidence>
<feature type="transmembrane region" description="Helical" evidence="26">
    <location>
        <begin position="615"/>
        <end position="633"/>
    </location>
</feature>
<sequence length="743" mass="79923">MGAPVALLLLLLFACCWAPSGANLSQDGYWQEQDLELGTLAPLDEAISSTVWSSSDMLASQDSQPWTSDETVVAGGTVVLKCQVKDHEDSSLQWSNPAQQTLYFGEKRALRDNRIQLVTSTPHELSISISNVALADEGEYTCSIFTMPVRTAKSLVTVLGIPQKPIITGYKSSLREKDTATLNCQSSGSKPAARLTWRKGDQELHGEPTRIQEDPNGKTFTVSSSVTFQVTREDDGANIVCSVNHESLKGADRSTSQRIEVLYTPTAMIRPDPPHPREGQKLLLHCEGRGNPVPQQYLWEKEGSVPPLKMTQESALIFPFLNKSDSGTYGCTATSNMGSYKAYYTLNVNDPSPVPSSSSTYHAIIGGIVAFIVFLLLIMLIFLGHYLIRHKGADSRPSPSVCEPNGAMGNCLHPAELSPSTQNSSQLNSEDLWNFSYDGNDSFPDVDYDANLEAAAPCHSCNLLDDSALPFFILVSVLGILASGIVLFMFFRPLFHWQLCPGWPVLAQLAVGSALFSIVVPILAPGLGNTRSSALCSLGYCVWYGSAFAQALLLGCHASLGPKLGAGQVPGLTLGLSVGLWGVAALLTLPITLASGASGGLCTPVYSMELKALQATHAVACLAIFVLLPLGLFGAKGLKKALGMGPGPWMNILWAWFIFWWPHGVVLGLDFLVRSKLLLLSTCLAQQALDLLLNLAEALAILHCVATPLLLALFCHQATRTLLPSLPLPEGWSSHLDTLGSKS</sequence>
<keyword evidence="14" id="KW-0130">Cell adhesion</keyword>
<dbReference type="InterPro" id="IPR013162">
    <property type="entry name" value="CD80_C2-set"/>
</dbReference>
<dbReference type="CDD" id="cd07705">
    <property type="entry name" value="IgI_2_Necl-1"/>
    <property type="match status" value="1"/>
</dbReference>
<dbReference type="PANTHER" id="PTHR14181:SF1">
    <property type="entry name" value="ATYPICAL CHEMOKINE RECEPTOR 1"/>
    <property type="match status" value="1"/>
</dbReference>
<keyword evidence="22 26" id="KW-0807">Transducer</keyword>
<feature type="transmembrane region" description="Helical" evidence="26">
    <location>
        <begin position="469"/>
        <end position="491"/>
    </location>
</feature>
<evidence type="ECO:0000256" key="22">
    <source>
        <dbReference type="ARBA" id="ARBA00023224"/>
    </source>
</evidence>
<keyword evidence="12 26" id="KW-0967">Endosome</keyword>
<dbReference type="Pfam" id="PF07686">
    <property type="entry name" value="V-set"/>
    <property type="match status" value="1"/>
</dbReference>
<dbReference type="Bgee" id="ENSPANG00000019563">
    <property type="expression patterns" value="Expressed in cerebellum and 64 other cell types or tissues"/>
</dbReference>
<dbReference type="InterPro" id="IPR036179">
    <property type="entry name" value="Ig-like_dom_sf"/>
</dbReference>
<evidence type="ECO:0000256" key="24">
    <source>
        <dbReference type="ARBA" id="ARBA00058141"/>
    </source>
</evidence>
<dbReference type="InterPro" id="IPR003598">
    <property type="entry name" value="Ig_sub2"/>
</dbReference>
<keyword evidence="15" id="KW-0965">Cell junction</keyword>
<proteinExistence type="inferred from homology"/>
<keyword evidence="17 26" id="KW-0297">G-protein coupled receptor</keyword>
<dbReference type="SMART" id="SM00408">
    <property type="entry name" value="IGc2"/>
    <property type="match status" value="3"/>
</dbReference>
<keyword evidence="19" id="KW-1015">Disulfide bond</keyword>
<evidence type="ECO:0000256" key="1">
    <source>
        <dbReference type="ARBA" id="ARBA00004141"/>
    </source>
</evidence>
<feature type="domain" description="Ig-like" evidence="28">
    <location>
        <begin position="162"/>
        <end position="260"/>
    </location>
</feature>
<dbReference type="Pfam" id="PF13927">
    <property type="entry name" value="Ig_3"/>
    <property type="match status" value="1"/>
</dbReference>
<evidence type="ECO:0000256" key="9">
    <source>
        <dbReference type="ARBA" id="ARBA00022692"/>
    </source>
</evidence>
<dbReference type="FunFam" id="2.60.40.10:FF:000510">
    <property type="entry name" value="cell adhesion molecule 3 isoform X1"/>
    <property type="match status" value="1"/>
</dbReference>
<evidence type="ECO:0000256" key="15">
    <source>
        <dbReference type="ARBA" id="ARBA00022949"/>
    </source>
</evidence>
<dbReference type="Pfam" id="PF08205">
    <property type="entry name" value="C2-set_2"/>
    <property type="match status" value="1"/>
</dbReference>
<dbReference type="GO" id="GO:0032642">
    <property type="term" value="P:regulation of chemokine production"/>
    <property type="evidence" value="ECO:0007669"/>
    <property type="project" value="TreeGrafter"/>
</dbReference>
<dbReference type="InterPro" id="IPR005384">
    <property type="entry name" value="Duffy_chemokine_rcpt"/>
</dbReference>
<comment type="function">
    <text evidence="24">Involved in cell-cell adhesion. Has both calcium-independent homophilic cell-cell adhesion activity and calcium-independent heterophilic cell-cell adhesion activity with IGSF4, NECTIN1 and NECTIN3. Interaction with EPB41L1 may regulate structure or function of cell-cell junctions.</text>
</comment>
<accession>A0A2I3M2Z8</accession>
<evidence type="ECO:0000256" key="25">
    <source>
        <dbReference type="ARBA" id="ARBA00062463"/>
    </source>
</evidence>
<evidence type="ECO:0000256" key="23">
    <source>
        <dbReference type="ARBA" id="ARBA00023319"/>
    </source>
</evidence>
<feature type="transmembrane region" description="Helical" evidence="26">
    <location>
        <begin position="503"/>
        <end position="523"/>
    </location>
</feature>
<keyword evidence="30" id="KW-1185">Reference proteome</keyword>
<dbReference type="GO" id="GO:0005769">
    <property type="term" value="C:early endosome"/>
    <property type="evidence" value="ECO:0007669"/>
    <property type="project" value="UniProtKB-SubCell"/>
</dbReference>
<dbReference type="InterPro" id="IPR007110">
    <property type="entry name" value="Ig-like_dom"/>
</dbReference>
<feature type="domain" description="Ig-like" evidence="28">
    <location>
        <begin position="65"/>
        <end position="144"/>
    </location>
</feature>
<feature type="transmembrane region" description="Helical" evidence="26">
    <location>
        <begin position="535"/>
        <end position="560"/>
    </location>
</feature>
<dbReference type="GO" id="GO:0005886">
    <property type="term" value="C:plasma membrane"/>
    <property type="evidence" value="ECO:0007669"/>
    <property type="project" value="UniProtKB-SubCell"/>
</dbReference>
<dbReference type="PRINTS" id="PR01559">
    <property type="entry name" value="DUFFYANTIGEN"/>
</dbReference>
<dbReference type="GO" id="GO:0004930">
    <property type="term" value="F:G protein-coupled receptor activity"/>
    <property type="evidence" value="ECO:0007669"/>
    <property type="project" value="UniProtKB-UniRule"/>
</dbReference>
<keyword evidence="13" id="KW-0106">Calcium</keyword>
<evidence type="ECO:0000256" key="16">
    <source>
        <dbReference type="ARBA" id="ARBA00022989"/>
    </source>
</evidence>
<evidence type="ECO:0000256" key="8">
    <source>
        <dbReference type="ARBA" id="ARBA00022553"/>
    </source>
</evidence>
<evidence type="ECO:0000256" key="10">
    <source>
        <dbReference type="ARBA" id="ARBA00022729"/>
    </source>
</evidence>
<dbReference type="InterPro" id="IPR013783">
    <property type="entry name" value="Ig-like_fold"/>
</dbReference>
<feature type="domain" description="Ig-like" evidence="28">
    <location>
        <begin position="265"/>
        <end position="347"/>
    </location>
</feature>
<dbReference type="ExpressionAtlas" id="A0A2I3M2Z8">
    <property type="expression patterns" value="baseline"/>
</dbReference>
<evidence type="ECO:0000256" key="7">
    <source>
        <dbReference type="ARBA" id="ARBA00022475"/>
    </source>
</evidence>
<dbReference type="FunFam" id="2.60.40.10:FF:000013">
    <property type="entry name" value="cell adhesion molecule 1 isoform X1"/>
    <property type="match status" value="1"/>
</dbReference>
<evidence type="ECO:0000256" key="3">
    <source>
        <dbReference type="ARBA" id="ARBA00004282"/>
    </source>
</evidence>
<comment type="similarity">
    <text evidence="4">Belongs to the nectin family.</text>
</comment>